<organism evidence="2">
    <name type="scientific">Streptococcus sanguinis</name>
    <dbReference type="NCBI Taxonomy" id="1305"/>
    <lineage>
        <taxon>Bacteria</taxon>
        <taxon>Bacillati</taxon>
        <taxon>Bacillota</taxon>
        <taxon>Bacilli</taxon>
        <taxon>Lactobacillales</taxon>
        <taxon>Streptococcaceae</taxon>
        <taxon>Streptococcus</taxon>
    </lineage>
</organism>
<name>A0A7Y0VBK3_STRSA</name>
<dbReference type="AlphaFoldDB" id="A0A7Y0VBK3"/>
<feature type="region of interest" description="Disordered" evidence="1">
    <location>
        <begin position="30"/>
        <end position="61"/>
    </location>
</feature>
<gene>
    <name evidence="2" type="ORF">HGP05_10040</name>
</gene>
<sequence>MGGSRLFEDHLNLKFTNNNLSLQPKDRALKPAITSQKTGRNLEKSQDDISRNDDGENGFDVQISDTIGTEVVAYQTLYQER</sequence>
<dbReference type="EMBL" id="JABBCN010000005">
    <property type="protein sequence ID" value="NMX24855.1"/>
    <property type="molecule type" value="Genomic_DNA"/>
</dbReference>
<proteinExistence type="predicted"/>
<reference evidence="2" key="1">
    <citation type="submission" date="2020-04" db="EMBL/GenBank/DDBJ databases">
        <authorList>
            <person name="Chakraborty B."/>
            <person name="Walker A.R."/>
            <person name="Burne R.A."/>
        </authorList>
    </citation>
    <scope>NUCLEOTIDE SEQUENCE [LARGE SCALE GENOMIC DNA]</scope>
    <source>
        <strain evidence="2">BCA8</strain>
    </source>
</reference>
<comment type="caution">
    <text evidence="2">The sequence shown here is derived from an EMBL/GenBank/DDBJ whole genome shotgun (WGS) entry which is preliminary data.</text>
</comment>
<evidence type="ECO:0000256" key="1">
    <source>
        <dbReference type="SAM" id="MobiDB-lite"/>
    </source>
</evidence>
<protein>
    <submittedName>
        <fullName evidence="2">Uncharacterized protein</fullName>
    </submittedName>
</protein>
<feature type="compositionally biased region" description="Basic and acidic residues" evidence="1">
    <location>
        <begin position="40"/>
        <end position="54"/>
    </location>
</feature>
<evidence type="ECO:0000313" key="2">
    <source>
        <dbReference type="EMBL" id="NMX24855.1"/>
    </source>
</evidence>
<accession>A0A7Y0VBK3</accession>